<dbReference type="FunFam" id="3.40.30.10:FF:000026">
    <property type="entry name" value="Glutaredoxin 2"/>
    <property type="match status" value="1"/>
</dbReference>
<protein>
    <recommendedName>
        <fullName evidence="4">Glutaredoxin domain-containing protein</fullName>
    </recommendedName>
</protein>
<dbReference type="Proteomes" id="UP000306102">
    <property type="component" value="Unassembled WGS sequence"/>
</dbReference>
<dbReference type="GO" id="GO:0015038">
    <property type="term" value="F:glutathione disulfide oxidoreductase activity"/>
    <property type="evidence" value="ECO:0007669"/>
    <property type="project" value="TreeGrafter"/>
</dbReference>
<comment type="caution">
    <text evidence="5">The sequence shown here is derived from an EMBL/GenBank/DDBJ whole genome shotgun (WGS) entry which is preliminary data.</text>
</comment>
<dbReference type="CDD" id="cd03419">
    <property type="entry name" value="GRX_GRXh_1_2_like"/>
    <property type="match status" value="1"/>
</dbReference>
<sequence>MLINFIPQEGHRQYFNRSKTKRNEEHEEHQWRIERNEINSPIRKTNLGSIDLSLCCNALDDGNNSSNFWRDDDSYETARSLWGRATWHGCDGLLSYTLLKVSCQPNAIELALRLAGRIGPTWKSKAAESYDDRTITCLGCYQRGIPFGGTRCAAEMPHNAFTFGRCRVIEALAERVASDSLVSGPKQALASNSATAFVQNVIYSNKIAIFSKSYCPYSLRAKRIFSELNEKPFVVELDLRDDGYKIQDVLLDQVGRHTVPQVFVNGKHVGGSDDLKTAVQNGQLQNLLSKS</sequence>
<dbReference type="GO" id="GO:0005737">
    <property type="term" value="C:cytoplasm"/>
    <property type="evidence" value="ECO:0007669"/>
    <property type="project" value="TreeGrafter"/>
</dbReference>
<evidence type="ECO:0000256" key="3">
    <source>
        <dbReference type="ARBA" id="ARBA00023284"/>
    </source>
</evidence>
<feature type="domain" description="Glutaredoxin" evidence="4">
    <location>
        <begin position="207"/>
        <end position="269"/>
    </location>
</feature>
<dbReference type="PANTHER" id="PTHR45694">
    <property type="entry name" value="GLUTAREDOXIN 2"/>
    <property type="match status" value="1"/>
</dbReference>
<accession>A0A4S4DCC9</accession>
<name>A0A4S4DCC9_CAMSN</name>
<dbReference type="InterPro" id="IPR002109">
    <property type="entry name" value="Glutaredoxin"/>
</dbReference>
<evidence type="ECO:0000313" key="5">
    <source>
        <dbReference type="EMBL" id="THG00258.1"/>
    </source>
</evidence>
<dbReference type="SUPFAM" id="SSF52833">
    <property type="entry name" value="Thioredoxin-like"/>
    <property type="match status" value="1"/>
</dbReference>
<evidence type="ECO:0000313" key="6">
    <source>
        <dbReference type="Proteomes" id="UP000306102"/>
    </source>
</evidence>
<dbReference type="InterPro" id="IPR014025">
    <property type="entry name" value="Glutaredoxin_subgr"/>
</dbReference>
<reference evidence="5 6" key="1">
    <citation type="journal article" date="2018" name="Proc. Natl. Acad. Sci. U.S.A.">
        <title>Draft genome sequence of Camellia sinensis var. sinensis provides insights into the evolution of the tea genome and tea quality.</title>
        <authorList>
            <person name="Wei C."/>
            <person name="Yang H."/>
            <person name="Wang S."/>
            <person name="Zhao J."/>
            <person name="Liu C."/>
            <person name="Gao L."/>
            <person name="Xia E."/>
            <person name="Lu Y."/>
            <person name="Tai Y."/>
            <person name="She G."/>
            <person name="Sun J."/>
            <person name="Cao H."/>
            <person name="Tong W."/>
            <person name="Gao Q."/>
            <person name="Li Y."/>
            <person name="Deng W."/>
            <person name="Jiang X."/>
            <person name="Wang W."/>
            <person name="Chen Q."/>
            <person name="Zhang S."/>
            <person name="Li H."/>
            <person name="Wu J."/>
            <person name="Wang P."/>
            <person name="Li P."/>
            <person name="Shi C."/>
            <person name="Zheng F."/>
            <person name="Jian J."/>
            <person name="Huang B."/>
            <person name="Shan D."/>
            <person name="Shi M."/>
            <person name="Fang C."/>
            <person name="Yue Y."/>
            <person name="Li F."/>
            <person name="Li D."/>
            <person name="Wei S."/>
            <person name="Han B."/>
            <person name="Jiang C."/>
            <person name="Yin Y."/>
            <person name="Xia T."/>
            <person name="Zhang Z."/>
            <person name="Bennetzen J.L."/>
            <person name="Zhao S."/>
            <person name="Wan X."/>
        </authorList>
    </citation>
    <scope>NUCLEOTIDE SEQUENCE [LARGE SCALE GENOMIC DNA]</scope>
    <source>
        <strain evidence="6">cv. Shuchazao</strain>
        <tissue evidence="5">Leaf</tissue>
    </source>
</reference>
<evidence type="ECO:0000256" key="1">
    <source>
        <dbReference type="ARBA" id="ARBA00002549"/>
    </source>
</evidence>
<keyword evidence="6" id="KW-1185">Reference proteome</keyword>
<keyword evidence="3" id="KW-0676">Redox-active center</keyword>
<dbReference type="EMBL" id="SDRB02011758">
    <property type="protein sequence ID" value="THG00258.1"/>
    <property type="molecule type" value="Genomic_DNA"/>
</dbReference>
<evidence type="ECO:0000259" key="4">
    <source>
        <dbReference type="Pfam" id="PF00462"/>
    </source>
</evidence>
<dbReference type="InterPro" id="IPR036249">
    <property type="entry name" value="Thioredoxin-like_sf"/>
</dbReference>
<comment type="function">
    <text evidence="1">Has a glutathione-disulfide oxidoreductase activity in the presence of NADPH and glutathione reductase. Reduces low molecular weight disulfides and proteins.</text>
</comment>
<dbReference type="PROSITE" id="PS51354">
    <property type="entry name" value="GLUTAREDOXIN_2"/>
    <property type="match status" value="1"/>
</dbReference>
<gene>
    <name evidence="5" type="ORF">TEA_026284</name>
</gene>
<dbReference type="STRING" id="542762.A0A4S4DCC9"/>
<dbReference type="Gene3D" id="3.40.30.10">
    <property type="entry name" value="Glutaredoxin"/>
    <property type="match status" value="1"/>
</dbReference>
<dbReference type="PANTHER" id="PTHR45694:SF4">
    <property type="entry name" value="GLUTAREDOXIN-C3"/>
    <property type="match status" value="1"/>
</dbReference>
<dbReference type="Pfam" id="PF00462">
    <property type="entry name" value="Glutaredoxin"/>
    <property type="match status" value="1"/>
</dbReference>
<dbReference type="AlphaFoldDB" id="A0A4S4DCC9"/>
<organism evidence="5 6">
    <name type="scientific">Camellia sinensis var. sinensis</name>
    <name type="common">China tea</name>
    <dbReference type="NCBI Taxonomy" id="542762"/>
    <lineage>
        <taxon>Eukaryota</taxon>
        <taxon>Viridiplantae</taxon>
        <taxon>Streptophyta</taxon>
        <taxon>Embryophyta</taxon>
        <taxon>Tracheophyta</taxon>
        <taxon>Spermatophyta</taxon>
        <taxon>Magnoliopsida</taxon>
        <taxon>eudicotyledons</taxon>
        <taxon>Gunneridae</taxon>
        <taxon>Pentapetalae</taxon>
        <taxon>asterids</taxon>
        <taxon>Ericales</taxon>
        <taxon>Theaceae</taxon>
        <taxon>Camellia</taxon>
    </lineage>
</organism>
<proteinExistence type="inferred from homology"/>
<dbReference type="PRINTS" id="PR00160">
    <property type="entry name" value="GLUTAREDOXIN"/>
</dbReference>
<evidence type="ECO:0000256" key="2">
    <source>
        <dbReference type="ARBA" id="ARBA00007190"/>
    </source>
</evidence>
<comment type="similarity">
    <text evidence="2">Belongs to the glutaredoxin family. CPYC subfamily.</text>
</comment>
<dbReference type="GO" id="GO:0034599">
    <property type="term" value="P:cellular response to oxidative stress"/>
    <property type="evidence" value="ECO:0007669"/>
    <property type="project" value="TreeGrafter"/>
</dbReference>